<feature type="compositionally biased region" description="Basic and acidic residues" evidence="8">
    <location>
        <begin position="245"/>
        <end position="266"/>
    </location>
</feature>
<dbReference type="InterPro" id="IPR000425">
    <property type="entry name" value="MIP"/>
</dbReference>
<feature type="transmembrane region" description="Helical" evidence="9">
    <location>
        <begin position="59"/>
        <end position="79"/>
    </location>
</feature>
<dbReference type="AlphaFoldDB" id="A0AAD9KC29"/>
<dbReference type="Gene3D" id="1.20.1080.10">
    <property type="entry name" value="Glycerol uptake facilitator protein"/>
    <property type="match status" value="1"/>
</dbReference>
<comment type="subcellular location">
    <subcellularLocation>
        <location evidence="1">Membrane</location>
        <topology evidence="1">Multi-pass membrane protein</topology>
    </subcellularLocation>
</comment>
<keyword evidence="3 7" id="KW-0813">Transport</keyword>
<dbReference type="InterPro" id="IPR022357">
    <property type="entry name" value="MIP_CS"/>
</dbReference>
<evidence type="ECO:0000313" key="11">
    <source>
        <dbReference type="Proteomes" id="UP001208570"/>
    </source>
</evidence>
<organism evidence="10 11">
    <name type="scientific">Paralvinella palmiformis</name>
    <dbReference type="NCBI Taxonomy" id="53620"/>
    <lineage>
        <taxon>Eukaryota</taxon>
        <taxon>Metazoa</taxon>
        <taxon>Spiralia</taxon>
        <taxon>Lophotrochozoa</taxon>
        <taxon>Annelida</taxon>
        <taxon>Polychaeta</taxon>
        <taxon>Sedentaria</taxon>
        <taxon>Canalipalpata</taxon>
        <taxon>Terebellida</taxon>
        <taxon>Terebelliformia</taxon>
        <taxon>Alvinellidae</taxon>
        <taxon>Paralvinella</taxon>
    </lineage>
</organism>
<feature type="region of interest" description="Disordered" evidence="8">
    <location>
        <begin position="245"/>
        <end position="272"/>
    </location>
</feature>
<keyword evidence="4 7" id="KW-0812">Transmembrane</keyword>
<keyword evidence="6 9" id="KW-0472">Membrane</keyword>
<dbReference type="GO" id="GO:0015250">
    <property type="term" value="F:water channel activity"/>
    <property type="evidence" value="ECO:0007669"/>
    <property type="project" value="TreeGrafter"/>
</dbReference>
<protein>
    <submittedName>
        <fullName evidence="10">Uncharacterized protein</fullName>
    </submittedName>
</protein>
<evidence type="ECO:0000256" key="1">
    <source>
        <dbReference type="ARBA" id="ARBA00004141"/>
    </source>
</evidence>
<evidence type="ECO:0000256" key="2">
    <source>
        <dbReference type="ARBA" id="ARBA00006175"/>
    </source>
</evidence>
<feature type="transmembrane region" description="Helical" evidence="9">
    <location>
        <begin position="216"/>
        <end position="237"/>
    </location>
</feature>
<gene>
    <name evidence="10" type="ORF">LSH36_17g03077</name>
</gene>
<evidence type="ECO:0000256" key="7">
    <source>
        <dbReference type="RuleBase" id="RU000477"/>
    </source>
</evidence>
<dbReference type="Pfam" id="PF00230">
    <property type="entry name" value="MIP"/>
    <property type="match status" value="1"/>
</dbReference>
<evidence type="ECO:0000256" key="5">
    <source>
        <dbReference type="ARBA" id="ARBA00022989"/>
    </source>
</evidence>
<dbReference type="Proteomes" id="UP001208570">
    <property type="component" value="Unassembled WGS sequence"/>
</dbReference>
<dbReference type="GO" id="GO:0005886">
    <property type="term" value="C:plasma membrane"/>
    <property type="evidence" value="ECO:0007669"/>
    <property type="project" value="TreeGrafter"/>
</dbReference>
<name>A0AAD9KC29_9ANNE</name>
<dbReference type="PRINTS" id="PR00783">
    <property type="entry name" value="MINTRINSICP"/>
</dbReference>
<reference evidence="10" key="1">
    <citation type="journal article" date="2023" name="Mol. Biol. Evol.">
        <title>Third-Generation Sequencing Reveals the Adaptive Role of the Epigenome in Three Deep-Sea Polychaetes.</title>
        <authorList>
            <person name="Perez M."/>
            <person name="Aroh O."/>
            <person name="Sun Y."/>
            <person name="Lan Y."/>
            <person name="Juniper S.K."/>
            <person name="Young C.R."/>
            <person name="Angers B."/>
            <person name="Qian P.Y."/>
        </authorList>
    </citation>
    <scope>NUCLEOTIDE SEQUENCE</scope>
    <source>
        <strain evidence="10">P08H-3</strain>
    </source>
</reference>
<accession>A0AAD9KC29</accession>
<proteinExistence type="inferred from homology"/>
<dbReference type="PROSITE" id="PS00221">
    <property type="entry name" value="MIP"/>
    <property type="match status" value="1"/>
</dbReference>
<dbReference type="PANTHER" id="PTHR19139:SF284">
    <property type="entry name" value="AQUAPORIN"/>
    <property type="match status" value="1"/>
</dbReference>
<feature type="transmembrane region" description="Helical" evidence="9">
    <location>
        <begin position="141"/>
        <end position="160"/>
    </location>
</feature>
<dbReference type="SUPFAM" id="SSF81338">
    <property type="entry name" value="Aquaporin-like"/>
    <property type="match status" value="1"/>
</dbReference>
<evidence type="ECO:0000313" key="10">
    <source>
        <dbReference type="EMBL" id="KAK2168365.1"/>
    </source>
</evidence>
<evidence type="ECO:0000256" key="8">
    <source>
        <dbReference type="SAM" id="MobiDB-lite"/>
    </source>
</evidence>
<evidence type="ECO:0000256" key="9">
    <source>
        <dbReference type="SAM" id="Phobius"/>
    </source>
</evidence>
<comment type="similarity">
    <text evidence="2 7">Belongs to the MIP/aquaporin (TC 1.A.8) family.</text>
</comment>
<dbReference type="PANTHER" id="PTHR19139">
    <property type="entry name" value="AQUAPORIN TRANSPORTER"/>
    <property type="match status" value="1"/>
</dbReference>
<dbReference type="EMBL" id="JAODUP010000017">
    <property type="protein sequence ID" value="KAK2168365.1"/>
    <property type="molecule type" value="Genomic_DNA"/>
</dbReference>
<comment type="caution">
    <text evidence="10">The sequence shown here is derived from an EMBL/GenBank/DDBJ whole genome shotgun (WGS) entry which is preliminary data.</text>
</comment>
<evidence type="ECO:0000256" key="6">
    <source>
        <dbReference type="ARBA" id="ARBA00023136"/>
    </source>
</evidence>
<evidence type="ECO:0000256" key="4">
    <source>
        <dbReference type="ARBA" id="ARBA00022692"/>
    </source>
</evidence>
<feature type="transmembrane region" description="Helical" evidence="9">
    <location>
        <begin position="100"/>
        <end position="121"/>
    </location>
</feature>
<feature type="transmembrane region" description="Helical" evidence="9">
    <location>
        <begin position="172"/>
        <end position="192"/>
    </location>
</feature>
<dbReference type="InterPro" id="IPR034294">
    <property type="entry name" value="Aquaporin_transptr"/>
</dbReference>
<dbReference type="InterPro" id="IPR023271">
    <property type="entry name" value="Aquaporin-like"/>
</dbReference>
<feature type="transmembrane region" description="Helical" evidence="9">
    <location>
        <begin position="21"/>
        <end position="39"/>
    </location>
</feature>
<keyword evidence="5 9" id="KW-1133">Transmembrane helix</keyword>
<evidence type="ECO:0000256" key="3">
    <source>
        <dbReference type="ARBA" id="ARBA00022448"/>
    </source>
</evidence>
<keyword evidence="11" id="KW-1185">Reference proteome</keyword>
<sequence>MALTYWIRHKQGIERECRSASFYRDLFAEFLATFILMTVQCSLPADWGKDNVGTVVQVSLGMSFVVGATAWTLGDFGGAHMNPAVTLSMLLSGRITVLRAALYAASQCSGSIAAASFIDYVHPENYTGTLAATLLHPQVTAWKGVLIETWLTFVLVLTILGATDRVRKAHVYMPTLIIAMAVGIGVSCGYNSTGGSMNPARSLGPAVVKALWADHWVYWVGPLTGSALATFVYHVMLDRVDNPGRRRTREGNYGKEEKKGDNDADIQRLTSL</sequence>